<evidence type="ECO:0000313" key="2">
    <source>
        <dbReference type="EMBL" id="QIX04647.1"/>
    </source>
</evidence>
<organism evidence="2">
    <name type="scientific">Brachydistomum sp. PakPr2</name>
    <dbReference type="NCBI Taxonomy" id="2714095"/>
    <lineage>
        <taxon>Eukaryota</taxon>
        <taxon>Metazoa</taxon>
        <taxon>Spiralia</taxon>
        <taxon>Lophotrochozoa</taxon>
        <taxon>Platyhelminthes</taxon>
        <taxon>Trematoda</taxon>
        <taxon>Digenea</taxon>
        <taxon>Plagiorchiida</taxon>
        <taxon>Xiphidiata</taxon>
        <taxon>Gorgoderoidea</taxon>
        <taxon>Dicrocoeliidae</taxon>
        <taxon>Brachydistomum</taxon>
    </lineage>
</organism>
<protein>
    <submittedName>
        <fullName evidence="2">NADH dehydrogenase subunit 6</fullName>
    </submittedName>
</protein>
<feature type="transmembrane region" description="Helical" evidence="1">
    <location>
        <begin position="46"/>
        <end position="70"/>
    </location>
</feature>
<geneLocation type="mitochondrion" evidence="2"/>
<name>A0A6H0YBK1_9TREM</name>
<accession>A0A6H0YBK1</accession>
<keyword evidence="2" id="KW-0496">Mitochondrion</keyword>
<dbReference type="AlphaFoldDB" id="A0A6H0YBK1"/>
<reference evidence="2" key="2">
    <citation type="journal article" date="2020" name="Parasit. Vectors">
        <title>Molecular phylogenetics and mitogenomics of three avian dicrocoeliids (Digenea: Dicrocoeliidae) and comparison with mammalian dicrocoeliids.</title>
        <authorList>
            <person name="Suleman"/>
            <person name="Khan M.S."/>
            <person name="Tkach V.V."/>
            <person name="Muhammad N."/>
            <person name="Zhang D."/>
            <person name="Zhu X.Q."/>
            <person name="Ma J."/>
        </authorList>
    </citation>
    <scope>NUCLEOTIDE SEQUENCE</scope>
    <source>
        <strain evidence="2">PakPr2</strain>
    </source>
</reference>
<feature type="transmembrane region" description="Helical" evidence="1">
    <location>
        <begin position="6"/>
        <end position="39"/>
    </location>
</feature>
<keyword evidence="1" id="KW-1133">Transmembrane helix</keyword>
<keyword evidence="1" id="KW-0812">Transmembrane</keyword>
<proteinExistence type="predicted"/>
<evidence type="ECO:0000256" key="1">
    <source>
        <dbReference type="SAM" id="Phobius"/>
    </source>
</evidence>
<reference evidence="2" key="1">
    <citation type="submission" date="2019-03" db="EMBL/GenBank/DDBJ databases">
        <authorList>
            <person name="Suleman S."/>
            <person name="Ma J."/>
            <person name="Khan M.S."/>
            <person name="Tkach V.V."/>
            <person name="Zhang D."/>
            <person name="Zhu X.Q."/>
        </authorList>
    </citation>
    <scope>NUCLEOTIDE SEQUENCE</scope>
    <source>
        <strain evidence="2">PakPr2</strain>
    </source>
</reference>
<gene>
    <name evidence="2" type="primary">nad6</name>
</gene>
<sequence length="149" mass="16863">MFLFLLGMYLTVILSFSFVSHPVAYCVLLLIVAFCVNVLTLMAVGFSWYLVLFSLVYVGGVYVLFIFVSVRNPNPIPSPGVSLWNVVFLFLFFFLVVSWLVDFGGYLVENSRYICSSFEGITYCVFCLVLLISFVLVSVVLSSKDAFYR</sequence>
<feature type="transmembrane region" description="Helical" evidence="1">
    <location>
        <begin position="120"/>
        <end position="141"/>
    </location>
</feature>
<dbReference type="EMBL" id="MK685273">
    <property type="protein sequence ID" value="QIX04647.1"/>
    <property type="molecule type" value="Genomic_DNA"/>
</dbReference>
<keyword evidence="1" id="KW-0472">Membrane</keyword>
<feature type="transmembrane region" description="Helical" evidence="1">
    <location>
        <begin position="82"/>
        <end position="108"/>
    </location>
</feature>